<name>A0A940P496_9ENTE</name>
<evidence type="ECO:0000313" key="3">
    <source>
        <dbReference type="Proteomes" id="UP000674938"/>
    </source>
</evidence>
<keyword evidence="1" id="KW-0732">Signal</keyword>
<comment type="caution">
    <text evidence="2">The sequence shown here is derived from an EMBL/GenBank/DDBJ whole genome shotgun (WGS) entry which is preliminary data.</text>
</comment>
<dbReference type="RefSeq" id="WP_209524343.1">
    <property type="nucleotide sequence ID" value="NZ_JAEEGA010000001.1"/>
</dbReference>
<sequence>MKKMDVLKKKSAKLFMLAAVVGGVSLATFTTSADAAEIPPKVIEFLSEDVEILSGISYIDATGHQQEIPIPQSAQVKVYSTSKEIRIEFNSYKYRLTNIKEITFKNVNVVNKAALYSDTVTKLTMDGVNFERGVNISIMRKLKTLIVKNDSYFGDTSYSLAVHSCPYLVNLVMDRSTFNADVRIYSNAMLGEGYITNSILRDDTTQYSNQPSYRTVFVNNRFERPKTGRSNRSGGKSARDIFYINPQPERSIANTGYIGAQQGSIKWVDAYGNVNERTIPAYLGITSIVDNKDRITIKLQSGVTYDINGATELEFKNVYFRTNISFVSRYLRMESINFVNCKTQAIAIGNSETLQKVEMHGTEVSQGSGYFSVYNNSVLTRFVVQDSSIRGSSGYTSVSRNLLLEDFILNDSFFHGYVYTKDIGQAVLQISNSQFNDYLSSTSVIEGEADRQWIEEL</sequence>
<evidence type="ECO:0000313" key="2">
    <source>
        <dbReference type="EMBL" id="MBP1039436.1"/>
    </source>
</evidence>
<keyword evidence="3" id="KW-1185">Reference proteome</keyword>
<reference evidence="2" key="1">
    <citation type="submission" date="2020-12" db="EMBL/GenBank/DDBJ databases">
        <title>Vagococcus allomyrinae sp. nov. and Enterococcus lavae sp. nov., isolated from the larvae of Allomyrina dichotoma.</title>
        <authorList>
            <person name="Lee S.D."/>
        </authorList>
    </citation>
    <scope>NUCLEOTIDE SEQUENCE</scope>
    <source>
        <strain evidence="2">BWB3-3</strain>
    </source>
</reference>
<evidence type="ECO:0000256" key="1">
    <source>
        <dbReference type="SAM" id="SignalP"/>
    </source>
</evidence>
<feature type="chain" id="PRO_5038073206" evidence="1">
    <location>
        <begin position="36"/>
        <end position="457"/>
    </location>
</feature>
<accession>A0A940P496</accession>
<gene>
    <name evidence="2" type="ORF">I6N95_00310</name>
</gene>
<organism evidence="2 3">
    <name type="scientific">Vagococcus allomyrinae</name>
    <dbReference type="NCBI Taxonomy" id="2794353"/>
    <lineage>
        <taxon>Bacteria</taxon>
        <taxon>Bacillati</taxon>
        <taxon>Bacillota</taxon>
        <taxon>Bacilli</taxon>
        <taxon>Lactobacillales</taxon>
        <taxon>Enterococcaceae</taxon>
        <taxon>Vagococcus</taxon>
    </lineage>
</organism>
<dbReference type="AlphaFoldDB" id="A0A940P496"/>
<protein>
    <submittedName>
        <fullName evidence="2">Uncharacterized protein</fullName>
    </submittedName>
</protein>
<dbReference type="Proteomes" id="UP000674938">
    <property type="component" value="Unassembled WGS sequence"/>
</dbReference>
<proteinExistence type="predicted"/>
<feature type="signal peptide" evidence="1">
    <location>
        <begin position="1"/>
        <end position="35"/>
    </location>
</feature>
<dbReference type="EMBL" id="JAEEGA010000001">
    <property type="protein sequence ID" value="MBP1039436.1"/>
    <property type="molecule type" value="Genomic_DNA"/>
</dbReference>